<organism evidence="1 2">
    <name type="scientific">Rangifer tarandus platyrhynchus</name>
    <name type="common">Svalbard reindeer</name>
    <dbReference type="NCBI Taxonomy" id="3082113"/>
    <lineage>
        <taxon>Eukaryota</taxon>
        <taxon>Metazoa</taxon>
        <taxon>Chordata</taxon>
        <taxon>Craniata</taxon>
        <taxon>Vertebrata</taxon>
        <taxon>Euteleostomi</taxon>
        <taxon>Mammalia</taxon>
        <taxon>Eutheria</taxon>
        <taxon>Laurasiatheria</taxon>
        <taxon>Artiodactyla</taxon>
        <taxon>Ruminantia</taxon>
        <taxon>Pecora</taxon>
        <taxon>Cervidae</taxon>
        <taxon>Odocoileinae</taxon>
        <taxon>Rangifer</taxon>
    </lineage>
</organism>
<accession>A0AC59Y4U7</accession>
<evidence type="ECO:0000313" key="1">
    <source>
        <dbReference type="EMBL" id="CAM9365474.1"/>
    </source>
</evidence>
<evidence type="ECO:0000313" key="2">
    <source>
        <dbReference type="Proteomes" id="UP001162501"/>
    </source>
</evidence>
<dbReference type="Proteomes" id="UP001162501">
    <property type="component" value="Chromosome 1"/>
</dbReference>
<gene>
    <name evidence="1" type="ORF">MRATA1EN22A_LOCUS1545</name>
</gene>
<name>A0AC59Y4U7_RANTA</name>
<reference evidence="1" key="1">
    <citation type="submission" date="2023-05" db="EMBL/GenBank/DDBJ databases">
        <authorList>
            <consortium name="ELIXIR-Norway"/>
        </authorList>
    </citation>
    <scope>NUCLEOTIDE SEQUENCE</scope>
</reference>
<dbReference type="EMBL" id="OX596085">
    <property type="protein sequence ID" value="CAM9365474.1"/>
    <property type="molecule type" value="Genomic_DNA"/>
</dbReference>
<protein>
    <submittedName>
        <fullName evidence="1">Uncharacterized protein</fullName>
    </submittedName>
</protein>
<proteinExistence type="predicted"/>
<reference evidence="1" key="2">
    <citation type="submission" date="2025-03" db="EMBL/GenBank/DDBJ databases">
        <authorList>
            <consortium name="ELIXIR-Norway"/>
            <consortium name="Elixir Norway"/>
        </authorList>
    </citation>
    <scope>NUCLEOTIDE SEQUENCE</scope>
</reference>
<sequence>MGSWSSSRGLLDPLPGTPVCVLLWSASLGAAVNIAHWYRELGSLLSGLWAKAALSFVGDALGRWACSPRPCLGSWCCRTGWLVAELSPSLLSCLLVCVLQLHQWSLLRLLRETPPPPDSGPHTS</sequence>